<evidence type="ECO:0000256" key="2">
    <source>
        <dbReference type="ARBA" id="ARBA00007069"/>
    </source>
</evidence>
<gene>
    <name evidence="11" type="ORF">GHC57_13370</name>
</gene>
<evidence type="ECO:0000256" key="3">
    <source>
        <dbReference type="ARBA" id="ARBA00022448"/>
    </source>
</evidence>
<evidence type="ECO:0000256" key="1">
    <source>
        <dbReference type="ARBA" id="ARBA00004651"/>
    </source>
</evidence>
<evidence type="ECO:0000256" key="7">
    <source>
        <dbReference type="ARBA" id="ARBA00023136"/>
    </source>
</evidence>
<feature type="transmembrane region" description="Helical" evidence="8">
    <location>
        <begin position="308"/>
        <end position="329"/>
    </location>
</feature>
<feature type="transmembrane region" description="Helical" evidence="8">
    <location>
        <begin position="157"/>
        <end position="179"/>
    </location>
</feature>
<dbReference type="SUPFAM" id="SSF161098">
    <property type="entry name" value="MetI-like"/>
    <property type="match status" value="1"/>
</dbReference>
<sequence>MSAPSDSPRDAPPAAGPLARSEAEQAWSRAGWSDGDDRRLTRLQRLTARFGRGTVIGVPYLWLLLFFLLPFLIVLKISFAEFRLGLPPYTPLLEWIDGTYLQIRLALGNYQFLLEDPLYITAYLNSLKVAFFSTVFALLIGYPMAYAIARSKPSLRAVFLLLVILPFWTSFLIRVYAWIGILKNNGLINNGLMALGLIDEPLPLLNTEFSLYVGIVYSYLPFMVLPLYATLEKMDTSLIEAAADLGCRPFKAFLTVTLPLSLPGIVAGSMLVFIPAVGEFVIPDLLGGAGTLMIGKVLWSEFFNNRDWPVASAVAIAMLIFLVIPIVVFQHYQQKQAERAEES</sequence>
<dbReference type="Proteomes" id="UP000434582">
    <property type="component" value="Unassembled WGS sequence"/>
</dbReference>
<feature type="transmembrane region" description="Helical" evidence="8">
    <location>
        <begin position="252"/>
        <end position="277"/>
    </location>
</feature>
<comment type="similarity">
    <text evidence="2">Belongs to the binding-protein-dependent transport system permease family. CysTW subfamily.</text>
</comment>
<dbReference type="Pfam" id="PF00528">
    <property type="entry name" value="BPD_transp_1"/>
    <property type="match status" value="1"/>
</dbReference>
<keyword evidence="3 8" id="KW-0813">Transport</keyword>
<evidence type="ECO:0000313" key="12">
    <source>
        <dbReference type="Proteomes" id="UP000434582"/>
    </source>
</evidence>
<feature type="transmembrane region" description="Helical" evidence="8">
    <location>
        <begin position="55"/>
        <end position="79"/>
    </location>
</feature>
<protein>
    <submittedName>
        <fullName evidence="11">ABC transporter permease subunit</fullName>
    </submittedName>
</protein>
<evidence type="ECO:0000313" key="11">
    <source>
        <dbReference type="EMBL" id="MQX37509.1"/>
    </source>
</evidence>
<dbReference type="PANTHER" id="PTHR42929:SF3">
    <property type="entry name" value="PUTRESCINE TRANSPORT SYSTEM PERMEASE PROTEIN POTH"/>
    <property type="match status" value="1"/>
</dbReference>
<feature type="region of interest" description="Disordered" evidence="9">
    <location>
        <begin position="1"/>
        <end position="34"/>
    </location>
</feature>
<dbReference type="PROSITE" id="PS50928">
    <property type="entry name" value="ABC_TM1"/>
    <property type="match status" value="1"/>
</dbReference>
<feature type="domain" description="ABC transmembrane type-1" evidence="10">
    <location>
        <begin position="123"/>
        <end position="329"/>
    </location>
</feature>
<evidence type="ECO:0000256" key="9">
    <source>
        <dbReference type="SAM" id="MobiDB-lite"/>
    </source>
</evidence>
<reference evidence="11 12" key="1">
    <citation type="submission" date="2019-10" db="EMBL/GenBank/DDBJ databases">
        <title>Draft whole-genome sequence of the purple nonsulfur photosynthetic bacterium Roseospira navarrensis DSM 15114.</title>
        <authorList>
            <person name="Kyndt J.A."/>
            <person name="Meyer T.E."/>
        </authorList>
    </citation>
    <scope>NUCLEOTIDE SEQUENCE [LARGE SCALE GENOMIC DNA]</scope>
    <source>
        <strain evidence="11 12">DSM 15114</strain>
    </source>
</reference>
<keyword evidence="6 8" id="KW-1133">Transmembrane helix</keyword>
<evidence type="ECO:0000259" key="10">
    <source>
        <dbReference type="PROSITE" id="PS50928"/>
    </source>
</evidence>
<comment type="subcellular location">
    <subcellularLocation>
        <location evidence="1 8">Cell membrane</location>
        <topology evidence="1 8">Multi-pass membrane protein</topology>
    </subcellularLocation>
</comment>
<name>A0A7X2D3K6_9PROT</name>
<dbReference type="Gene3D" id="1.10.3720.10">
    <property type="entry name" value="MetI-like"/>
    <property type="match status" value="1"/>
</dbReference>
<dbReference type="InterPro" id="IPR035906">
    <property type="entry name" value="MetI-like_sf"/>
</dbReference>
<evidence type="ECO:0000256" key="5">
    <source>
        <dbReference type="ARBA" id="ARBA00022692"/>
    </source>
</evidence>
<keyword evidence="4" id="KW-1003">Cell membrane</keyword>
<feature type="transmembrane region" description="Helical" evidence="8">
    <location>
        <begin position="122"/>
        <end position="145"/>
    </location>
</feature>
<dbReference type="InterPro" id="IPR000515">
    <property type="entry name" value="MetI-like"/>
</dbReference>
<dbReference type="CDD" id="cd06261">
    <property type="entry name" value="TM_PBP2"/>
    <property type="match status" value="1"/>
</dbReference>
<dbReference type="OrthoDB" id="7915284at2"/>
<evidence type="ECO:0000256" key="8">
    <source>
        <dbReference type="RuleBase" id="RU363032"/>
    </source>
</evidence>
<dbReference type="GO" id="GO:0055085">
    <property type="term" value="P:transmembrane transport"/>
    <property type="evidence" value="ECO:0007669"/>
    <property type="project" value="InterPro"/>
</dbReference>
<keyword evidence="5 8" id="KW-0812">Transmembrane</keyword>
<evidence type="ECO:0000256" key="6">
    <source>
        <dbReference type="ARBA" id="ARBA00022989"/>
    </source>
</evidence>
<keyword evidence="7 8" id="KW-0472">Membrane</keyword>
<accession>A0A7X2D3K6</accession>
<dbReference type="PANTHER" id="PTHR42929">
    <property type="entry name" value="INNER MEMBRANE ABC TRANSPORTER PERMEASE PROTEIN YDCU-RELATED-RELATED"/>
    <property type="match status" value="1"/>
</dbReference>
<keyword evidence="12" id="KW-1185">Reference proteome</keyword>
<organism evidence="11 12">
    <name type="scientific">Roseospira navarrensis</name>
    <dbReference type="NCBI Taxonomy" id="140058"/>
    <lineage>
        <taxon>Bacteria</taxon>
        <taxon>Pseudomonadati</taxon>
        <taxon>Pseudomonadota</taxon>
        <taxon>Alphaproteobacteria</taxon>
        <taxon>Rhodospirillales</taxon>
        <taxon>Rhodospirillaceae</taxon>
        <taxon>Roseospira</taxon>
    </lineage>
</organism>
<dbReference type="GO" id="GO:0005886">
    <property type="term" value="C:plasma membrane"/>
    <property type="evidence" value="ECO:0007669"/>
    <property type="project" value="UniProtKB-SubCell"/>
</dbReference>
<proteinExistence type="inferred from homology"/>
<dbReference type="AlphaFoldDB" id="A0A7X2D3K6"/>
<dbReference type="EMBL" id="WIVE01000045">
    <property type="protein sequence ID" value="MQX37509.1"/>
    <property type="molecule type" value="Genomic_DNA"/>
</dbReference>
<evidence type="ECO:0000256" key="4">
    <source>
        <dbReference type="ARBA" id="ARBA00022475"/>
    </source>
</evidence>
<comment type="caution">
    <text evidence="11">The sequence shown here is derived from an EMBL/GenBank/DDBJ whole genome shotgun (WGS) entry which is preliminary data.</text>
</comment>
<feature type="transmembrane region" description="Helical" evidence="8">
    <location>
        <begin position="209"/>
        <end position="231"/>
    </location>
</feature>